<keyword evidence="7" id="KW-1185">Reference proteome</keyword>
<sequence length="745" mass="84935">MYEEGEDEEEPLPDFENETLNFLEDMRCAYKEKVLPLERKYRFEDFYTRPLNDNYFGPTALVLLVGPMGSGRSLFVADYVQKDFVATNTRAAINEPNDIMSIVTYGQDDWVLPGERAFKSCASPVLERIGSLVLAKKSIADKVQVITCNSPALQYVTIIDFPGIPWGTRSKPPTYEYLSILKYLAKKADRIFLFFNARAIPDCLSPHVLRSLDMMRFSGEKMSIVYTKSLDMDPAEFLRNHTIVYWTVGTTMASVTPPKTYCRKWSEGEYEGIEEEEGEGEGEDRDAGGASPASKAKKLSGGKAGKGAKDDKGGKKLSGGKAGKDAKADKDKDKKKTSAGKAGKGKEAGKRKPGGDDRQRGGEDEGEEEEEAEDEGNIAADAMMGEEELMFQLKYAFLLTLHRKMWELEHRASLAQIHAQVLSALVENFPSYEDEKTQQKIRSKRIYELDSIYNRLQCQLGLFCEYFPDTSYMWDHLIYRDFRTMQPLDRLLYCGAQEVINKDLPPIKERTDYMVFRAYKHEGIPQPNPKDQDEISYSNRRYDYRNSYLNKWALFKPAVKYENLFNELNKKHSKVNIVDADPAIKMFNLLDWVDEKIWRMADIDRDGMLDRDEFVLAMHLMFRRTCGLDIPSILPVHLIPYAKRMLLISPESDLDPRRQFADTPTITTAVDASVVMPDECGDDFNWAGESSTARQSKKCVQFKSEGDFNYVRKVLDSYRDKDDEKSMTSLTSCLKPPTGRVLSNC</sequence>
<proteinExistence type="predicted"/>
<evidence type="ECO:0008006" key="8">
    <source>
        <dbReference type="Google" id="ProtNLM"/>
    </source>
</evidence>
<keyword evidence="1" id="KW-0547">Nucleotide-binding</keyword>
<dbReference type="OrthoDB" id="524326at2759"/>
<evidence type="ECO:0000259" key="5">
    <source>
        <dbReference type="PROSITE" id="PS50222"/>
    </source>
</evidence>
<dbReference type="InterPro" id="IPR000261">
    <property type="entry name" value="EH_dom"/>
</dbReference>
<dbReference type="GO" id="GO:0005509">
    <property type="term" value="F:calcium ion binding"/>
    <property type="evidence" value="ECO:0007669"/>
    <property type="project" value="InterPro"/>
</dbReference>
<evidence type="ECO:0000256" key="1">
    <source>
        <dbReference type="ARBA" id="ARBA00022741"/>
    </source>
</evidence>
<dbReference type="Gene3D" id="1.10.268.20">
    <property type="match status" value="2"/>
</dbReference>
<protein>
    <recommendedName>
        <fullName evidence="8">EF-hand domain-containing protein</fullName>
    </recommendedName>
</protein>
<dbReference type="EMBL" id="OA882928">
    <property type="protein sequence ID" value="CAD7277388.1"/>
    <property type="molecule type" value="Genomic_DNA"/>
</dbReference>
<feature type="compositionally biased region" description="Acidic residues" evidence="3">
    <location>
        <begin position="272"/>
        <end position="284"/>
    </location>
</feature>
<dbReference type="InterPro" id="IPR027417">
    <property type="entry name" value="P-loop_NTPase"/>
</dbReference>
<dbReference type="Pfam" id="PF18150">
    <property type="entry name" value="DUF5600"/>
    <property type="match status" value="1"/>
</dbReference>
<dbReference type="PROSITE" id="PS50031">
    <property type="entry name" value="EH"/>
    <property type="match status" value="1"/>
</dbReference>
<feature type="domain" description="EH" evidence="4">
    <location>
        <begin position="557"/>
        <end position="645"/>
    </location>
</feature>
<dbReference type="GO" id="GO:0006897">
    <property type="term" value="P:endocytosis"/>
    <property type="evidence" value="ECO:0007669"/>
    <property type="project" value="TreeGrafter"/>
</dbReference>
<name>A0A7R9GDT2_9CRUS</name>
<evidence type="ECO:0000256" key="2">
    <source>
        <dbReference type="ARBA" id="ARBA00022837"/>
    </source>
</evidence>
<dbReference type="InterPro" id="IPR040990">
    <property type="entry name" value="DUF5600"/>
</dbReference>
<dbReference type="GO" id="GO:0005737">
    <property type="term" value="C:cytoplasm"/>
    <property type="evidence" value="ECO:0007669"/>
    <property type="project" value="TreeGrafter"/>
</dbReference>
<evidence type="ECO:0000313" key="7">
    <source>
        <dbReference type="Proteomes" id="UP000678499"/>
    </source>
</evidence>
<dbReference type="InterPro" id="IPR018247">
    <property type="entry name" value="EF_Hand_1_Ca_BS"/>
</dbReference>
<dbReference type="Pfam" id="PF16880">
    <property type="entry name" value="EHD_N"/>
    <property type="match status" value="1"/>
</dbReference>
<dbReference type="SMART" id="SM00027">
    <property type="entry name" value="EH"/>
    <property type="match status" value="1"/>
</dbReference>
<gene>
    <name evidence="6" type="ORF">NMOB1V02_LOCUS5122</name>
</gene>
<keyword evidence="2" id="KW-0106">Calcium</keyword>
<dbReference type="PROSITE" id="PS50222">
    <property type="entry name" value="EF_HAND_2"/>
    <property type="match status" value="1"/>
</dbReference>
<dbReference type="SUPFAM" id="SSF52540">
    <property type="entry name" value="P-loop containing nucleoside triphosphate hydrolases"/>
    <property type="match status" value="1"/>
</dbReference>
<dbReference type="Proteomes" id="UP000678499">
    <property type="component" value="Unassembled WGS sequence"/>
</dbReference>
<feature type="compositionally biased region" description="Basic and acidic residues" evidence="3">
    <location>
        <begin position="322"/>
        <end position="336"/>
    </location>
</feature>
<dbReference type="InterPro" id="IPR011992">
    <property type="entry name" value="EF-hand-dom_pair"/>
</dbReference>
<dbReference type="EMBL" id="CAJPEX010000891">
    <property type="protein sequence ID" value="CAG0917540.1"/>
    <property type="molecule type" value="Genomic_DNA"/>
</dbReference>
<evidence type="ECO:0000313" key="6">
    <source>
        <dbReference type="EMBL" id="CAD7277388.1"/>
    </source>
</evidence>
<reference evidence="6" key="1">
    <citation type="submission" date="2020-11" db="EMBL/GenBank/DDBJ databases">
        <authorList>
            <person name="Tran Van P."/>
        </authorList>
    </citation>
    <scope>NUCLEOTIDE SEQUENCE</scope>
</reference>
<accession>A0A7R9GDT2</accession>
<dbReference type="Gene3D" id="3.40.50.300">
    <property type="entry name" value="P-loop containing nucleotide triphosphate hydrolases"/>
    <property type="match status" value="1"/>
</dbReference>
<feature type="compositionally biased region" description="Acidic residues" evidence="3">
    <location>
        <begin position="364"/>
        <end position="376"/>
    </location>
</feature>
<dbReference type="GO" id="GO:0016197">
    <property type="term" value="P:endosomal transport"/>
    <property type="evidence" value="ECO:0007669"/>
    <property type="project" value="TreeGrafter"/>
</dbReference>
<dbReference type="GO" id="GO:0005886">
    <property type="term" value="C:plasma membrane"/>
    <property type="evidence" value="ECO:0007669"/>
    <property type="project" value="TreeGrafter"/>
</dbReference>
<evidence type="ECO:0000256" key="3">
    <source>
        <dbReference type="SAM" id="MobiDB-lite"/>
    </source>
</evidence>
<dbReference type="Gene3D" id="1.10.238.10">
    <property type="entry name" value="EF-hand"/>
    <property type="match status" value="1"/>
</dbReference>
<dbReference type="InterPro" id="IPR031692">
    <property type="entry name" value="EHD_N"/>
</dbReference>
<feature type="domain" description="EF-hand" evidence="5">
    <location>
        <begin position="595"/>
        <end position="624"/>
    </location>
</feature>
<dbReference type="Pfam" id="PF12763">
    <property type="entry name" value="EH"/>
    <property type="match status" value="1"/>
</dbReference>
<feature type="compositionally biased region" description="Basic and acidic residues" evidence="3">
    <location>
        <begin position="344"/>
        <end position="363"/>
    </location>
</feature>
<dbReference type="PROSITE" id="PS00018">
    <property type="entry name" value="EF_HAND_1"/>
    <property type="match status" value="1"/>
</dbReference>
<evidence type="ECO:0000259" key="4">
    <source>
        <dbReference type="PROSITE" id="PS50031"/>
    </source>
</evidence>
<feature type="region of interest" description="Disordered" evidence="3">
    <location>
        <begin position="272"/>
        <end position="376"/>
    </location>
</feature>
<dbReference type="PANTHER" id="PTHR11216">
    <property type="entry name" value="EH DOMAIN"/>
    <property type="match status" value="1"/>
</dbReference>
<dbReference type="SUPFAM" id="SSF47473">
    <property type="entry name" value="EF-hand"/>
    <property type="match status" value="1"/>
</dbReference>
<dbReference type="AlphaFoldDB" id="A0A7R9GDT2"/>
<dbReference type="InterPro" id="IPR002048">
    <property type="entry name" value="EF_hand_dom"/>
</dbReference>
<dbReference type="GO" id="GO:0000166">
    <property type="term" value="F:nucleotide binding"/>
    <property type="evidence" value="ECO:0007669"/>
    <property type="project" value="UniProtKB-KW"/>
</dbReference>
<organism evidence="6">
    <name type="scientific">Notodromas monacha</name>
    <dbReference type="NCBI Taxonomy" id="399045"/>
    <lineage>
        <taxon>Eukaryota</taxon>
        <taxon>Metazoa</taxon>
        <taxon>Ecdysozoa</taxon>
        <taxon>Arthropoda</taxon>
        <taxon>Crustacea</taxon>
        <taxon>Oligostraca</taxon>
        <taxon>Ostracoda</taxon>
        <taxon>Podocopa</taxon>
        <taxon>Podocopida</taxon>
        <taxon>Cypridocopina</taxon>
        <taxon>Cypridoidea</taxon>
        <taxon>Cyprididae</taxon>
        <taxon>Notodromas</taxon>
    </lineage>
</organism>